<dbReference type="InterPro" id="IPR005546">
    <property type="entry name" value="Autotransporte_beta"/>
</dbReference>
<protein>
    <submittedName>
        <fullName evidence="4">Outer membrane autotransporter protein</fullName>
    </submittedName>
</protein>
<reference evidence="4 5" key="1">
    <citation type="submission" date="2020-08" db="EMBL/GenBank/DDBJ databases">
        <title>Genomic Encyclopedia of Type Strains, Phase IV (KMG-IV): sequencing the most valuable type-strain genomes for metagenomic binning, comparative biology and taxonomic classification.</title>
        <authorList>
            <person name="Goeker M."/>
        </authorList>
    </citation>
    <scope>NUCLEOTIDE SEQUENCE [LARGE SCALE GENOMIC DNA]</scope>
    <source>
        <strain evidence="4 5">DSM 26944</strain>
    </source>
</reference>
<dbReference type="PROSITE" id="PS51208">
    <property type="entry name" value="AUTOTRANSPORTER"/>
    <property type="match status" value="1"/>
</dbReference>
<dbReference type="Gene3D" id="2.40.128.130">
    <property type="entry name" value="Autotransporter beta-domain"/>
    <property type="match status" value="1"/>
</dbReference>
<dbReference type="InterPro" id="IPR011050">
    <property type="entry name" value="Pectin_lyase_fold/virulence"/>
</dbReference>
<keyword evidence="2" id="KW-0732">Signal</keyword>
<dbReference type="Gene3D" id="2.160.20.20">
    <property type="match status" value="1"/>
</dbReference>
<feature type="compositionally biased region" description="Pro residues" evidence="1">
    <location>
        <begin position="550"/>
        <end position="564"/>
    </location>
</feature>
<dbReference type="SUPFAM" id="SSF51126">
    <property type="entry name" value="Pectin lyase-like"/>
    <property type="match status" value="1"/>
</dbReference>
<dbReference type="SMART" id="SM00869">
    <property type="entry name" value="Autotransporter"/>
    <property type="match status" value="1"/>
</dbReference>
<feature type="region of interest" description="Disordered" evidence="1">
    <location>
        <begin position="495"/>
        <end position="590"/>
    </location>
</feature>
<dbReference type="RefSeq" id="WP_183656640.1">
    <property type="nucleotide sequence ID" value="NZ_JACIJG010000021.1"/>
</dbReference>
<evidence type="ECO:0000256" key="1">
    <source>
        <dbReference type="SAM" id="MobiDB-lite"/>
    </source>
</evidence>
<keyword evidence="5" id="KW-1185">Reference proteome</keyword>
<dbReference type="InterPro" id="IPR036709">
    <property type="entry name" value="Autotransporte_beta_dom_sf"/>
</dbReference>
<feature type="chain" id="PRO_5030966467" evidence="2">
    <location>
        <begin position="34"/>
        <end position="913"/>
    </location>
</feature>
<organism evidence="4 5">
    <name type="scientific">Brucella daejeonensis</name>
    <dbReference type="NCBI Taxonomy" id="659015"/>
    <lineage>
        <taxon>Bacteria</taxon>
        <taxon>Pseudomonadati</taxon>
        <taxon>Pseudomonadota</taxon>
        <taxon>Alphaproteobacteria</taxon>
        <taxon>Hyphomicrobiales</taxon>
        <taxon>Brucellaceae</taxon>
        <taxon>Brucella/Ochrobactrum group</taxon>
        <taxon>Brucella</taxon>
    </lineage>
</organism>
<accession>A0A7W9B172</accession>
<evidence type="ECO:0000259" key="3">
    <source>
        <dbReference type="PROSITE" id="PS51208"/>
    </source>
</evidence>
<dbReference type="SUPFAM" id="SSF103515">
    <property type="entry name" value="Autotransporter"/>
    <property type="match status" value="1"/>
</dbReference>
<name>A0A7W9B172_9HYPH</name>
<proteinExistence type="predicted"/>
<evidence type="ECO:0000256" key="2">
    <source>
        <dbReference type="SAM" id="SignalP"/>
    </source>
</evidence>
<dbReference type="Pfam" id="PF18883">
    <property type="entry name" value="AC_1"/>
    <property type="match status" value="1"/>
</dbReference>
<evidence type="ECO:0000313" key="4">
    <source>
        <dbReference type="EMBL" id="MBB5703969.1"/>
    </source>
</evidence>
<sequence length="913" mass="94740">MQNCYRLSYAIFLSSTALISIGSATLHPSIAEAACSFSPTLGDDTFICDSGASLGGLTDTDGNNTMLLPSGGSGTVSGDVTFGAGIDRIEVHSGTIAGNVVQGNNDDDFVISAGTVTGNVQQGIGIDDFQMTGGEIGSLHQGDTRDTFFMSGGRIVDAFDDGDYAIMTGGRIGRVNMKLDNNYFNMSGGTIDRNLVAGFGDDTIILSDGMIGGNISVSGGTDSVSITGGTVAGDVLMSFGEDQFNWDGGGIVYGAIDLGGDNDIATLANLTDANIGATKRLTGSAGTDGLTFDNVKAGAVDRFDSWETISLTNDTRLIFDTTLTLGDADTGTGTLNIDTSSTIYGGSAQSGVNSFIAGQLANVVNAGRIDLTNGGSSTSDSFTVVGNYTGQDGLLFIDTVLEGDASPSDKLVIDGGTASGNTGMIVNNVGGGGASTASDGIMVVEALNGATTSAGAFVLNGRVAAGAYEYFLFKGGVSADTDENWYLRSTLVNDSEPAATTEEEPAAEAPETAPPPPALEEPAAELPVNPDDPDLEDTSAPVTEDSTEPESPPAPPAAEAPNPPDNSTELPEQPPLPVAGVAPPSAGATPVEDDVVTLHREEVPVYSAVPPVAHHLALSTLGTFHERRGEQDLLKSGGYLPASWARVFGQDVDMRWKGTVAPGLDGQLYGIQAGQDLYGRETESGHSDRFGLFFGYARVTGDLTGQALGWNNLAVGDLEVTGTSFGGYWTHIGPQGWYLDAVLMGTWFGGNATSNQNQGIDVDGHGVTASLEGGYPVALSESWTLEPQAQLIWQSLSLDDQADRFSTVSFDSDNAWTGRIGLRLQGTEETSLGKLRPYLKANVWQNFSSDQMVSFGTDPIVTDLKGTSLEIGGGLTLDVTEKASLFATADYTTNLGGEKTRVWEGNVGLNVKW</sequence>
<dbReference type="InterPro" id="IPR012332">
    <property type="entry name" value="Autotransporter_pectin_lyase_C"/>
</dbReference>
<comment type="caution">
    <text evidence="4">The sequence shown here is derived from an EMBL/GenBank/DDBJ whole genome shotgun (WGS) entry which is preliminary data.</text>
</comment>
<dbReference type="AlphaFoldDB" id="A0A7W9B172"/>
<feature type="signal peptide" evidence="2">
    <location>
        <begin position="1"/>
        <end position="33"/>
    </location>
</feature>
<dbReference type="NCBIfam" id="TIGR01414">
    <property type="entry name" value="autotrans_barl"/>
    <property type="match status" value="1"/>
</dbReference>
<dbReference type="Proteomes" id="UP000555546">
    <property type="component" value="Unassembled WGS sequence"/>
</dbReference>
<dbReference type="InterPro" id="IPR006315">
    <property type="entry name" value="OM_autotransptr_brl_dom"/>
</dbReference>
<gene>
    <name evidence="4" type="ORF">FHS76_003884</name>
</gene>
<evidence type="ECO:0000313" key="5">
    <source>
        <dbReference type="Proteomes" id="UP000555546"/>
    </source>
</evidence>
<feature type="domain" description="Autotransporter" evidence="3">
    <location>
        <begin position="636"/>
        <end position="913"/>
    </location>
</feature>
<feature type="compositionally biased region" description="Low complexity" evidence="1">
    <location>
        <begin position="578"/>
        <end position="590"/>
    </location>
</feature>
<dbReference type="InterPro" id="IPR043990">
    <property type="entry name" value="AC_1"/>
</dbReference>
<dbReference type="EMBL" id="JACIJG010000021">
    <property type="protein sequence ID" value="MBB5703969.1"/>
    <property type="molecule type" value="Genomic_DNA"/>
</dbReference>
<dbReference type="GO" id="GO:0019867">
    <property type="term" value="C:outer membrane"/>
    <property type="evidence" value="ECO:0007669"/>
    <property type="project" value="InterPro"/>
</dbReference>
<dbReference type="CDD" id="cd01344">
    <property type="entry name" value="PL2_Passenger_AT"/>
    <property type="match status" value="1"/>
</dbReference>
<dbReference type="Pfam" id="PF03797">
    <property type="entry name" value="Autotransporter"/>
    <property type="match status" value="1"/>
</dbReference>